<reference evidence="3 4" key="1">
    <citation type="submission" date="2019-03" db="EMBL/GenBank/DDBJ databases">
        <title>Draft genome sequences of novel Actinobacteria.</title>
        <authorList>
            <person name="Sahin N."/>
            <person name="Ay H."/>
            <person name="Saygin H."/>
        </authorList>
    </citation>
    <scope>NUCLEOTIDE SEQUENCE [LARGE SCALE GENOMIC DNA]</scope>
    <source>
        <strain evidence="3 4">H3C3</strain>
    </source>
</reference>
<name>A0A4R5ASI5_9ACTN</name>
<dbReference type="InterPro" id="IPR036513">
    <property type="entry name" value="STAS_dom_sf"/>
</dbReference>
<sequence length="399" mass="43734">MVRGGRPDGPPRPPHADVRRLRLAHDAAGEPRPRPLVERLRRGTAAEGVHLRPQPTLPIVESPVRCVALRWSPGGPPGLQARRAADLSEAAMSLQRKAVGSMELGDHLCLFFDNDDERRSIMAAYARDGVRAGQKVLYVSDAVPARDVLDWLIGDEKDAPGPMPADADAKPVDLAEAMDAGHFVVRTAEETFLASGRFDPQESIELMATEIDLALVQGYTGVRVAGEARFSLRRWPGTEQHGDFERMLDEVFMTTDLKAMAICQFDRRWFDAARLEQLESCHMGRVRVDDYYDDGSLRITPIFSPPGVAMTGVIDASTRPAAERVLESIATRTGLLCLDLGGVTDCDADGLRLLTRADRPDRGPNRGLLLRDVPPAIGERLRSAGLVARSGVSIEERPR</sequence>
<evidence type="ECO:0000313" key="4">
    <source>
        <dbReference type="Proteomes" id="UP000294513"/>
    </source>
</evidence>
<dbReference type="OrthoDB" id="116243at2"/>
<dbReference type="Proteomes" id="UP000294513">
    <property type="component" value="Unassembled WGS sequence"/>
</dbReference>
<evidence type="ECO:0000256" key="1">
    <source>
        <dbReference type="SAM" id="MobiDB-lite"/>
    </source>
</evidence>
<dbReference type="SUPFAM" id="SSF52091">
    <property type="entry name" value="SpoIIaa-like"/>
    <property type="match status" value="1"/>
</dbReference>
<organism evidence="3 4">
    <name type="scientific">Actinomadura rubrisoli</name>
    <dbReference type="NCBI Taxonomy" id="2530368"/>
    <lineage>
        <taxon>Bacteria</taxon>
        <taxon>Bacillati</taxon>
        <taxon>Actinomycetota</taxon>
        <taxon>Actinomycetes</taxon>
        <taxon>Streptosporangiales</taxon>
        <taxon>Thermomonosporaceae</taxon>
        <taxon>Actinomadura</taxon>
    </lineage>
</organism>
<dbReference type="Pfam" id="PF13466">
    <property type="entry name" value="STAS_2"/>
    <property type="match status" value="1"/>
</dbReference>
<evidence type="ECO:0000313" key="3">
    <source>
        <dbReference type="EMBL" id="TDD75683.1"/>
    </source>
</evidence>
<keyword evidence="4" id="KW-1185">Reference proteome</keyword>
<dbReference type="InterPro" id="IPR058548">
    <property type="entry name" value="MlaB-like_STAS"/>
</dbReference>
<feature type="region of interest" description="Disordered" evidence="1">
    <location>
        <begin position="1"/>
        <end position="35"/>
    </location>
</feature>
<dbReference type="Gene3D" id="3.30.750.24">
    <property type="entry name" value="STAS domain"/>
    <property type="match status" value="1"/>
</dbReference>
<dbReference type="AlphaFoldDB" id="A0A4R5ASI5"/>
<dbReference type="EMBL" id="SMKU01000222">
    <property type="protein sequence ID" value="TDD75683.1"/>
    <property type="molecule type" value="Genomic_DNA"/>
</dbReference>
<dbReference type="InterPro" id="IPR002645">
    <property type="entry name" value="STAS_dom"/>
</dbReference>
<proteinExistence type="predicted"/>
<gene>
    <name evidence="3" type="ORF">E1298_31530</name>
</gene>
<accession>A0A4R5ASI5</accession>
<comment type="caution">
    <text evidence="3">The sequence shown here is derived from an EMBL/GenBank/DDBJ whole genome shotgun (WGS) entry which is preliminary data.</text>
</comment>
<protein>
    <recommendedName>
        <fullName evidence="2">STAS domain-containing protein</fullName>
    </recommendedName>
</protein>
<evidence type="ECO:0000259" key="2">
    <source>
        <dbReference type="PROSITE" id="PS50801"/>
    </source>
</evidence>
<dbReference type="PROSITE" id="PS50801">
    <property type="entry name" value="STAS"/>
    <property type="match status" value="1"/>
</dbReference>
<feature type="domain" description="STAS" evidence="2">
    <location>
        <begin position="308"/>
        <end position="399"/>
    </location>
</feature>
<dbReference type="InterPro" id="IPR025847">
    <property type="entry name" value="MEDS_domain"/>
</dbReference>
<dbReference type="Pfam" id="PF14417">
    <property type="entry name" value="MEDS"/>
    <property type="match status" value="1"/>
</dbReference>
<feature type="compositionally biased region" description="Basic and acidic residues" evidence="1">
    <location>
        <begin position="14"/>
        <end position="35"/>
    </location>
</feature>